<dbReference type="EMBL" id="JAGSGB010000001">
    <property type="protein sequence ID" value="MBZ6377373.1"/>
    <property type="molecule type" value="Genomic_DNA"/>
</dbReference>
<reference evidence="1 2" key="1">
    <citation type="submission" date="2021-04" db="EMBL/GenBank/DDBJ databases">
        <authorList>
            <person name="Pira H."/>
            <person name="Risdian C."/>
            <person name="Wink J."/>
        </authorList>
    </citation>
    <scope>NUCLEOTIDE SEQUENCE [LARGE SCALE GENOMIC DNA]</scope>
    <source>
        <strain evidence="1 2">DSM 107782</strain>
    </source>
</reference>
<evidence type="ECO:0000313" key="1">
    <source>
        <dbReference type="EMBL" id="MBZ6377373.1"/>
    </source>
</evidence>
<sequence>MTTALSPLGSKLADLIDGGAVTPHSGNGMEFPTARRVLPVYNSNHTSTDIKKYLVEVDDAKLAQRTRGN</sequence>
<name>A0ABS7WIC3_9SPHN</name>
<dbReference type="Proteomes" id="UP000824621">
    <property type="component" value="Unassembled WGS sequence"/>
</dbReference>
<dbReference type="RefSeq" id="WP_143712186.1">
    <property type="nucleotide sequence ID" value="NZ_JAGSGB010000001.1"/>
</dbReference>
<gene>
    <name evidence="1" type="ORF">KCN53_01850</name>
</gene>
<organism evidence="1 2">
    <name type="scientific">Pacificimonas aurantium</name>
    <dbReference type="NCBI Taxonomy" id="1250540"/>
    <lineage>
        <taxon>Bacteria</taxon>
        <taxon>Pseudomonadati</taxon>
        <taxon>Pseudomonadota</taxon>
        <taxon>Alphaproteobacteria</taxon>
        <taxon>Sphingomonadales</taxon>
        <taxon>Sphingosinicellaceae</taxon>
        <taxon>Pacificimonas</taxon>
    </lineage>
</organism>
<protein>
    <submittedName>
        <fullName evidence="1">Uncharacterized protein</fullName>
    </submittedName>
</protein>
<proteinExistence type="predicted"/>
<accession>A0ABS7WIC3</accession>
<evidence type="ECO:0000313" key="2">
    <source>
        <dbReference type="Proteomes" id="UP000824621"/>
    </source>
</evidence>
<comment type="caution">
    <text evidence="1">The sequence shown here is derived from an EMBL/GenBank/DDBJ whole genome shotgun (WGS) entry which is preliminary data.</text>
</comment>
<keyword evidence="2" id="KW-1185">Reference proteome</keyword>